<evidence type="ECO:0000313" key="5">
    <source>
        <dbReference type="Proteomes" id="UP000254400"/>
    </source>
</evidence>
<accession>A0A378XSV1</accession>
<reference evidence="3 5" key="1">
    <citation type="submission" date="2018-06" db="EMBL/GenBank/DDBJ databases">
        <authorList>
            <consortium name="Pathogen Informatics"/>
            <person name="Doyle S."/>
        </authorList>
    </citation>
    <scope>NUCLEOTIDE SEQUENCE [LARGE SCALE GENOMIC DNA]</scope>
    <source>
        <strain evidence="3 5">NCTC10343</strain>
    </source>
</reference>
<sequence>MPKHKPLKINNQQNKSSILEEEIAAHPEKQAKYPPSLNGIPKQQS</sequence>
<dbReference type="GeneID" id="93349640"/>
<dbReference type="Proteomes" id="UP000254400">
    <property type="component" value="Unassembled WGS sequence"/>
</dbReference>
<dbReference type="Proteomes" id="UP001055784">
    <property type="component" value="Chromosome"/>
</dbReference>
<evidence type="ECO:0000313" key="3">
    <source>
        <dbReference type="EMBL" id="SUA63956.1"/>
    </source>
</evidence>
<gene>
    <name evidence="2" type="ORF">JDW19_24860</name>
    <name evidence="4" type="ORF">MF626_003081</name>
    <name evidence="3" type="ORF">NCTC10343_00823</name>
</gene>
<dbReference type="EMBL" id="UGSC01000001">
    <property type="protein sequence ID" value="SUA63956.1"/>
    <property type="molecule type" value="Genomic_DNA"/>
</dbReference>
<reference evidence="4" key="3">
    <citation type="submission" date="2022-11" db="EMBL/GenBank/DDBJ databases">
        <authorList>
            <person name="Vasilchenko N.G."/>
            <person name="Prazdnova E.V."/>
            <person name="Gorovtsov A.V."/>
            <person name="Chistyakov V.A."/>
            <person name="Pak M.L."/>
        </authorList>
    </citation>
    <scope>NUCLEOTIDE SEQUENCE</scope>
    <source>
        <strain evidence="4">R 4.5</strain>
    </source>
</reference>
<dbReference type="AlphaFoldDB" id="A0A378XSV1"/>
<organism evidence="3 5">
    <name type="scientific">Paenibacillus polymyxa</name>
    <name type="common">Bacillus polymyxa</name>
    <dbReference type="NCBI Taxonomy" id="1406"/>
    <lineage>
        <taxon>Bacteria</taxon>
        <taxon>Bacillati</taxon>
        <taxon>Bacillota</taxon>
        <taxon>Bacilli</taxon>
        <taxon>Bacillales</taxon>
        <taxon>Paenibacillaceae</taxon>
        <taxon>Paenibacillus</taxon>
    </lineage>
</organism>
<evidence type="ECO:0000313" key="2">
    <source>
        <dbReference type="EMBL" id="MBM0636341.1"/>
    </source>
</evidence>
<dbReference type="EMBL" id="JAEHFQ010000025">
    <property type="protein sequence ID" value="MBM0636341.1"/>
    <property type="molecule type" value="Genomic_DNA"/>
</dbReference>
<dbReference type="Proteomes" id="UP000650605">
    <property type="component" value="Unassembled WGS sequence"/>
</dbReference>
<reference evidence="2" key="2">
    <citation type="submission" date="2020-12" db="EMBL/GenBank/DDBJ databases">
        <title>Paenibacillus polymyxa LMG 27872: a double-edged sword.</title>
        <authorList>
            <person name="Langendries S."/>
            <person name="Garcia Mendez S."/>
            <person name="Beirinckx S."/>
            <person name="Viaene T."/>
            <person name="Baeyen S."/>
            <person name="Goeminne G."/>
            <person name="Willems A."/>
            <person name="Debode J."/>
            <person name="Goormachtig S."/>
        </authorList>
    </citation>
    <scope>NUCLEOTIDE SEQUENCE</scope>
    <source>
        <strain evidence="2">LMG 27872</strain>
    </source>
</reference>
<dbReference type="RefSeq" id="WP_016819760.1">
    <property type="nucleotide sequence ID" value="NZ_ALJV01000087.1"/>
</dbReference>
<protein>
    <submittedName>
        <fullName evidence="3">Uncharacterized protein</fullName>
    </submittedName>
</protein>
<proteinExistence type="predicted"/>
<feature type="region of interest" description="Disordered" evidence="1">
    <location>
        <begin position="26"/>
        <end position="45"/>
    </location>
</feature>
<dbReference type="EMBL" id="CP097770">
    <property type="protein sequence ID" value="URJ48804.1"/>
    <property type="molecule type" value="Genomic_DNA"/>
</dbReference>
<evidence type="ECO:0000256" key="1">
    <source>
        <dbReference type="SAM" id="MobiDB-lite"/>
    </source>
</evidence>
<name>A0A378XSV1_PAEPO</name>
<evidence type="ECO:0000313" key="4">
    <source>
        <dbReference type="EMBL" id="URJ48804.1"/>
    </source>
</evidence>